<dbReference type="GO" id="GO:0005886">
    <property type="term" value="C:plasma membrane"/>
    <property type="evidence" value="ECO:0007669"/>
    <property type="project" value="UniProtKB-SubCell"/>
</dbReference>
<sequence>MGRRRGPRPESQVLRTAKYDRLVASQYAAPGRLRLPFSPSMRYSVEIRKFFYSQYFFGGLRIAVGVSLPAVLCLIVFHNRELGFTISTGALGACVVDMPGPLKYKHNEMLACSVIGFLAALATGLATPNIFVLWLTIVPLTFVLSLIVVYGNRWPQISFATLFMMVMTLEEKFTPLQAFINAGWILAGGLWYTYWATLVSQWQARRIEQQALAESLFACADYLLARAQFYDLDADLDECYRNLVAKQITAVETQETARDIVLRNLPKLRRGKLDPGRTTMYNLFINSVDLHELFVGAHTDYPLVRNTFGGSDLIIFYRDLIGKAAADLEEIGLAVLENRAPHSRISVKAELRAIEYEIELMRKKNFPATNAEAYAAVLATFRRIWSATRLIDRMRRNLSGHADPQQTELKIDKALTRFLQRRRMSPLLIFSNLNMRSPSFRHALRVTIAVAVAFWLGRLLPLTNAYWIVMTTIIILKPGYSLTKQRNAQRIIGTLIGCAASIALIYTVKEPHLLIAIMFASMVMSYSLLLFNYAASVVFTSSYVLLMFHLLAPGSMRIIGERAIDTVVGCMIAIAASRLFPYWEYRLMGKQVADMLTATRKYFEAVWRAGRGASPPPVPAADGAAVVPVIAAAIEAPATTLDDDYRYRLARKDVHIAFANLGQAFQRMMIEPKAHQRFVPELNDLLVQTHVLGAQITAAAPLIRAACAADGSILHDDALHRGLAAVLDNLEKAEAGEPPPADQLDASKQITRDLDAMVVSAEKSAAVGAELTHDLKVLAHQCKQMLASSLLIRKDASVIRLPA</sequence>
<keyword evidence="4 7" id="KW-1133">Transmembrane helix</keyword>
<feature type="transmembrane region" description="Helical" evidence="7">
    <location>
        <begin position="109"/>
        <end position="126"/>
    </location>
</feature>
<dbReference type="InterPro" id="IPR032692">
    <property type="entry name" value="YccS_N"/>
</dbReference>
<evidence type="ECO:0000256" key="1">
    <source>
        <dbReference type="ARBA" id="ARBA00004651"/>
    </source>
</evidence>
<feature type="transmembrane region" description="Helical" evidence="7">
    <location>
        <begin position="179"/>
        <end position="199"/>
    </location>
</feature>
<keyword evidence="5 7" id="KW-0472">Membrane</keyword>
<dbReference type="PANTHER" id="PTHR30509">
    <property type="entry name" value="P-HYDROXYBENZOIC ACID EFFLUX PUMP SUBUNIT-RELATED"/>
    <property type="match status" value="1"/>
</dbReference>
<accession>A0A6J5E6D3</accession>
<evidence type="ECO:0000256" key="3">
    <source>
        <dbReference type="ARBA" id="ARBA00022692"/>
    </source>
</evidence>
<dbReference type="AlphaFoldDB" id="A0A6J5E6D3"/>
<feature type="transmembrane region" description="Helical" evidence="7">
    <location>
        <begin position="55"/>
        <end position="77"/>
    </location>
</feature>
<evidence type="ECO:0000313" key="11">
    <source>
        <dbReference type="Proteomes" id="UP000494135"/>
    </source>
</evidence>
<keyword evidence="3 7" id="KW-0812">Transmembrane</keyword>
<evidence type="ECO:0000256" key="6">
    <source>
        <dbReference type="ARBA" id="ARBA00043993"/>
    </source>
</evidence>
<evidence type="ECO:0000256" key="7">
    <source>
        <dbReference type="SAM" id="Phobius"/>
    </source>
</evidence>
<evidence type="ECO:0000256" key="2">
    <source>
        <dbReference type="ARBA" id="ARBA00022475"/>
    </source>
</evidence>
<keyword evidence="2" id="KW-1003">Cell membrane</keyword>
<evidence type="ECO:0000259" key="9">
    <source>
        <dbReference type="Pfam" id="PF13515"/>
    </source>
</evidence>
<feature type="domain" description="Integral membrane protein YccS N-terminal" evidence="8">
    <location>
        <begin position="109"/>
        <end position="388"/>
    </location>
</feature>
<gene>
    <name evidence="10" type="primary">yccS</name>
    <name evidence="10" type="ORF">LMG29660_04412</name>
</gene>
<feature type="transmembrane region" description="Helical" evidence="7">
    <location>
        <begin position="132"/>
        <end position="150"/>
    </location>
</feature>
<organism evidence="10 11">
    <name type="scientific">Burkholderia puraquae</name>
    <dbReference type="NCBI Taxonomy" id="1904757"/>
    <lineage>
        <taxon>Bacteria</taxon>
        <taxon>Pseudomonadati</taxon>
        <taxon>Pseudomonadota</taxon>
        <taxon>Betaproteobacteria</taxon>
        <taxon>Burkholderiales</taxon>
        <taxon>Burkholderiaceae</taxon>
        <taxon>Burkholderia</taxon>
        <taxon>Burkholderia cepacia complex</taxon>
    </lineage>
</organism>
<dbReference type="Pfam" id="PF13515">
    <property type="entry name" value="FUSC_2"/>
    <property type="match status" value="1"/>
</dbReference>
<evidence type="ECO:0000256" key="5">
    <source>
        <dbReference type="ARBA" id="ARBA00023136"/>
    </source>
</evidence>
<feature type="transmembrane region" description="Helical" evidence="7">
    <location>
        <begin position="490"/>
        <end position="508"/>
    </location>
</feature>
<dbReference type="EMBL" id="CADIKG010000011">
    <property type="protein sequence ID" value="CAB3762030.1"/>
    <property type="molecule type" value="Genomic_DNA"/>
</dbReference>
<reference evidence="10 11" key="1">
    <citation type="submission" date="2020-04" db="EMBL/GenBank/DDBJ databases">
        <authorList>
            <person name="De Canck E."/>
        </authorList>
    </citation>
    <scope>NUCLEOTIDE SEQUENCE [LARGE SCALE GENOMIC DNA]</scope>
    <source>
        <strain evidence="10 11">LMG 29660</strain>
    </source>
</reference>
<feature type="domain" description="Integral membrane bound transporter" evidence="9">
    <location>
        <begin position="452"/>
        <end position="575"/>
    </location>
</feature>
<proteinExistence type="inferred from homology"/>
<evidence type="ECO:0000313" key="10">
    <source>
        <dbReference type="EMBL" id="CAB3762030.1"/>
    </source>
</evidence>
<dbReference type="InterPro" id="IPR049453">
    <property type="entry name" value="Memb_transporter_dom"/>
</dbReference>
<comment type="similarity">
    <text evidence="6">Belongs to the YccS/YhfK family.</text>
</comment>
<name>A0A6J5E6D3_9BURK</name>
<feature type="transmembrane region" description="Helical" evidence="7">
    <location>
        <begin position="528"/>
        <end position="551"/>
    </location>
</feature>
<evidence type="ECO:0000256" key="4">
    <source>
        <dbReference type="ARBA" id="ARBA00022989"/>
    </source>
</evidence>
<protein>
    <submittedName>
        <fullName evidence="10">Inner membrane protein YccS</fullName>
    </submittedName>
</protein>
<dbReference type="Pfam" id="PF12805">
    <property type="entry name" value="FUSC-like"/>
    <property type="match status" value="1"/>
</dbReference>
<dbReference type="Proteomes" id="UP000494135">
    <property type="component" value="Unassembled WGS sequence"/>
</dbReference>
<evidence type="ECO:0000259" key="8">
    <source>
        <dbReference type="Pfam" id="PF12805"/>
    </source>
</evidence>
<dbReference type="PANTHER" id="PTHR30509:SF8">
    <property type="entry name" value="INNER MEMBRANE PROTEIN YCCS"/>
    <property type="match status" value="1"/>
</dbReference>
<comment type="subcellular location">
    <subcellularLocation>
        <location evidence="1">Cell membrane</location>
        <topology evidence="1">Multi-pass membrane protein</topology>
    </subcellularLocation>
</comment>